<dbReference type="PANTHER" id="PTHR47074">
    <property type="entry name" value="BNAC02G40300D PROTEIN"/>
    <property type="match status" value="1"/>
</dbReference>
<sequence>MKNIRRRGFSIPRTVQSCWTPPVDPYWKINFDVAVCPSFTMLAVVCRNFAADTLFVWTKSMPPGPPILGEANAALFAAQEAHLLSKEEVMFEGDSLSVVQAICQEGISSDWSISSIISDICHIWESHPSWSFHHVNRKANIVAHTVAQWAAKEMLIGNIPTHCIPVHCLSSDNPRIPP</sequence>
<dbReference type="InterPro" id="IPR012337">
    <property type="entry name" value="RNaseH-like_sf"/>
</dbReference>
<dbReference type="PANTHER" id="PTHR47074:SF48">
    <property type="entry name" value="POLYNUCLEOTIDYL TRANSFERASE, RIBONUCLEASE H-LIKE SUPERFAMILY PROTEIN"/>
    <property type="match status" value="1"/>
</dbReference>
<name>A0A6A1VWK2_9ROSI</name>
<gene>
    <name evidence="2" type="ORF">CJ030_MR4G029052</name>
</gene>
<feature type="domain" description="RNase H type-1" evidence="1">
    <location>
        <begin position="40"/>
        <end position="150"/>
    </location>
</feature>
<reference evidence="2 3" key="1">
    <citation type="journal article" date="2019" name="Plant Biotechnol. J.">
        <title>The red bayberry genome and genetic basis of sex determination.</title>
        <authorList>
            <person name="Jia H.M."/>
            <person name="Jia H.J."/>
            <person name="Cai Q.L."/>
            <person name="Wang Y."/>
            <person name="Zhao H.B."/>
            <person name="Yang W.F."/>
            <person name="Wang G.Y."/>
            <person name="Li Y.H."/>
            <person name="Zhan D.L."/>
            <person name="Shen Y.T."/>
            <person name="Niu Q.F."/>
            <person name="Chang L."/>
            <person name="Qiu J."/>
            <person name="Zhao L."/>
            <person name="Xie H.B."/>
            <person name="Fu W.Y."/>
            <person name="Jin J."/>
            <person name="Li X.W."/>
            <person name="Jiao Y."/>
            <person name="Zhou C.C."/>
            <person name="Tu T."/>
            <person name="Chai C.Y."/>
            <person name="Gao J.L."/>
            <person name="Fan L.J."/>
            <person name="van de Weg E."/>
            <person name="Wang J.Y."/>
            <person name="Gao Z.S."/>
        </authorList>
    </citation>
    <scope>NUCLEOTIDE SEQUENCE [LARGE SCALE GENOMIC DNA]</scope>
    <source>
        <tissue evidence="2">Leaves</tissue>
    </source>
</reference>
<dbReference type="OrthoDB" id="1166192at2759"/>
<proteinExistence type="predicted"/>
<dbReference type="GO" id="GO:0003676">
    <property type="term" value="F:nucleic acid binding"/>
    <property type="evidence" value="ECO:0007669"/>
    <property type="project" value="InterPro"/>
</dbReference>
<comment type="caution">
    <text evidence="2">The sequence shown here is derived from an EMBL/GenBank/DDBJ whole genome shotgun (WGS) entry which is preliminary data.</text>
</comment>
<dbReference type="AlphaFoldDB" id="A0A6A1VWK2"/>
<dbReference type="InterPro" id="IPR036397">
    <property type="entry name" value="RNaseH_sf"/>
</dbReference>
<evidence type="ECO:0000313" key="2">
    <source>
        <dbReference type="EMBL" id="KAB1216446.1"/>
    </source>
</evidence>
<dbReference type="Pfam" id="PF13456">
    <property type="entry name" value="RVT_3"/>
    <property type="match status" value="1"/>
</dbReference>
<dbReference type="InterPro" id="IPR052929">
    <property type="entry name" value="RNase_H-like_EbsB-rel"/>
</dbReference>
<accession>A0A6A1VWK2</accession>
<dbReference type="EMBL" id="RXIC02000022">
    <property type="protein sequence ID" value="KAB1216446.1"/>
    <property type="molecule type" value="Genomic_DNA"/>
</dbReference>
<dbReference type="SUPFAM" id="SSF53098">
    <property type="entry name" value="Ribonuclease H-like"/>
    <property type="match status" value="1"/>
</dbReference>
<dbReference type="GO" id="GO:0004523">
    <property type="term" value="F:RNA-DNA hybrid ribonuclease activity"/>
    <property type="evidence" value="ECO:0007669"/>
    <property type="project" value="InterPro"/>
</dbReference>
<dbReference type="Proteomes" id="UP000516437">
    <property type="component" value="Chromosome 4"/>
</dbReference>
<dbReference type="InterPro" id="IPR002156">
    <property type="entry name" value="RNaseH_domain"/>
</dbReference>
<organism evidence="2 3">
    <name type="scientific">Morella rubra</name>
    <name type="common">Chinese bayberry</name>
    <dbReference type="NCBI Taxonomy" id="262757"/>
    <lineage>
        <taxon>Eukaryota</taxon>
        <taxon>Viridiplantae</taxon>
        <taxon>Streptophyta</taxon>
        <taxon>Embryophyta</taxon>
        <taxon>Tracheophyta</taxon>
        <taxon>Spermatophyta</taxon>
        <taxon>Magnoliopsida</taxon>
        <taxon>eudicotyledons</taxon>
        <taxon>Gunneridae</taxon>
        <taxon>Pentapetalae</taxon>
        <taxon>rosids</taxon>
        <taxon>fabids</taxon>
        <taxon>Fagales</taxon>
        <taxon>Myricaceae</taxon>
        <taxon>Morella</taxon>
    </lineage>
</organism>
<keyword evidence="3" id="KW-1185">Reference proteome</keyword>
<evidence type="ECO:0000259" key="1">
    <source>
        <dbReference type="Pfam" id="PF13456"/>
    </source>
</evidence>
<evidence type="ECO:0000313" key="3">
    <source>
        <dbReference type="Proteomes" id="UP000516437"/>
    </source>
</evidence>
<dbReference type="Gene3D" id="3.30.420.10">
    <property type="entry name" value="Ribonuclease H-like superfamily/Ribonuclease H"/>
    <property type="match status" value="1"/>
</dbReference>
<protein>
    <recommendedName>
        <fullName evidence="1">RNase H type-1 domain-containing protein</fullName>
    </recommendedName>
</protein>